<dbReference type="Pfam" id="PF00636">
    <property type="entry name" value="Ribonuclease_3"/>
    <property type="match status" value="1"/>
</dbReference>
<dbReference type="PANTHER" id="PTHR34276">
    <property type="entry name" value="MINI-RIBONUCLEASE 3"/>
    <property type="match status" value="1"/>
</dbReference>
<dbReference type="EMBL" id="CP060637">
    <property type="protein sequence ID" value="QNM14934.1"/>
    <property type="molecule type" value="Genomic_DNA"/>
</dbReference>
<evidence type="ECO:0000256" key="2">
    <source>
        <dbReference type="ARBA" id="ARBA00022759"/>
    </source>
</evidence>
<organism evidence="5 6">
    <name type="scientific">Fusobacterium hominis</name>
    <dbReference type="NCBI Taxonomy" id="2764326"/>
    <lineage>
        <taxon>Bacteria</taxon>
        <taxon>Fusobacteriati</taxon>
        <taxon>Fusobacteriota</taxon>
        <taxon>Fusobacteriia</taxon>
        <taxon>Fusobacteriales</taxon>
        <taxon>Fusobacteriaceae</taxon>
        <taxon>Fusobacterium</taxon>
    </lineage>
</organism>
<evidence type="ECO:0000259" key="4">
    <source>
        <dbReference type="Pfam" id="PF00636"/>
    </source>
</evidence>
<dbReference type="AlphaFoldDB" id="A0A7G9GVV2"/>
<keyword evidence="1" id="KW-0540">Nuclease</keyword>
<proteinExistence type="predicted"/>
<dbReference type="Proteomes" id="UP000515913">
    <property type="component" value="Chromosome"/>
</dbReference>
<keyword evidence="3" id="KW-0378">Hydrolase</keyword>
<protein>
    <submittedName>
        <fullName evidence="5">Mini-ribonuclease 3-like protein</fullName>
    </submittedName>
</protein>
<reference evidence="5 6" key="1">
    <citation type="submission" date="2020-08" db="EMBL/GenBank/DDBJ databases">
        <authorList>
            <person name="Liu C."/>
            <person name="Sun Q."/>
        </authorList>
    </citation>
    <scope>NUCLEOTIDE SEQUENCE [LARGE SCALE GENOMIC DNA]</scope>
    <source>
        <strain evidence="5 6">NSJ-57</strain>
    </source>
</reference>
<dbReference type="InterPro" id="IPR008226">
    <property type="entry name" value="Mini3_fam"/>
</dbReference>
<feature type="domain" description="RNase III" evidence="4">
    <location>
        <begin position="13"/>
        <end position="109"/>
    </location>
</feature>
<dbReference type="KEGG" id="fho:H9Q81_08265"/>
<dbReference type="SUPFAM" id="SSF69065">
    <property type="entry name" value="RNase III domain-like"/>
    <property type="match status" value="1"/>
</dbReference>
<evidence type="ECO:0000256" key="1">
    <source>
        <dbReference type="ARBA" id="ARBA00022722"/>
    </source>
</evidence>
<dbReference type="PIRSF" id="PIRSF005520">
    <property type="entry name" value="UCP005520"/>
    <property type="match status" value="1"/>
</dbReference>
<evidence type="ECO:0000313" key="6">
    <source>
        <dbReference type="Proteomes" id="UP000515913"/>
    </source>
</evidence>
<name>A0A7G9GVV2_9FUSO</name>
<gene>
    <name evidence="5" type="ORF">H9Q81_08265</name>
</gene>
<keyword evidence="6" id="KW-1185">Reference proteome</keyword>
<evidence type="ECO:0000256" key="3">
    <source>
        <dbReference type="ARBA" id="ARBA00022801"/>
    </source>
</evidence>
<dbReference type="Gene3D" id="1.10.1520.10">
    <property type="entry name" value="Ribonuclease III domain"/>
    <property type="match status" value="1"/>
</dbReference>
<accession>A0A7G9GVV2</accession>
<dbReference type="RefSeq" id="WP_101474489.1">
    <property type="nucleotide sequence ID" value="NZ_CP060637.1"/>
</dbReference>
<evidence type="ECO:0000313" key="5">
    <source>
        <dbReference type="EMBL" id="QNM14934.1"/>
    </source>
</evidence>
<dbReference type="InterPro" id="IPR036389">
    <property type="entry name" value="RNase_III_sf"/>
</dbReference>
<dbReference type="PANTHER" id="PTHR34276:SF1">
    <property type="entry name" value="MINI-RIBONUCLEASE 3"/>
    <property type="match status" value="1"/>
</dbReference>
<dbReference type="GO" id="GO:0004525">
    <property type="term" value="F:ribonuclease III activity"/>
    <property type="evidence" value="ECO:0007669"/>
    <property type="project" value="InterPro"/>
</dbReference>
<sequence length="129" mass="15052">MDNVDLRETNGVVLAYLGDAVWELEVRKYWISKGLNLRNLNRRVKECVNAKKQSQLYREIFPNLEEKYQMLGNRAKNGNIKSFPRSCSVQEYREATAFEALIAGFYTDGRIDLIENTLKLCVEERKDEV</sequence>
<dbReference type="GO" id="GO:0006396">
    <property type="term" value="P:RNA processing"/>
    <property type="evidence" value="ECO:0007669"/>
    <property type="project" value="InterPro"/>
</dbReference>
<dbReference type="InterPro" id="IPR000999">
    <property type="entry name" value="RNase_III_dom"/>
</dbReference>
<keyword evidence="2" id="KW-0255">Endonuclease</keyword>